<proteinExistence type="predicted"/>
<dbReference type="InterPro" id="IPR016181">
    <property type="entry name" value="Acyl_CoA_acyltransferase"/>
</dbReference>
<keyword evidence="2" id="KW-0012">Acyltransferase</keyword>
<comment type="caution">
    <text evidence="4">The sequence shown here is derived from an EMBL/GenBank/DDBJ whole genome shotgun (WGS) entry which is preliminary data.</text>
</comment>
<dbReference type="Proteomes" id="UP000613177">
    <property type="component" value="Unassembled WGS sequence"/>
</dbReference>
<dbReference type="PANTHER" id="PTHR42919:SF8">
    <property type="entry name" value="N-ALPHA-ACETYLTRANSFERASE 50"/>
    <property type="match status" value="1"/>
</dbReference>
<dbReference type="GO" id="GO:0031415">
    <property type="term" value="C:NatA complex"/>
    <property type="evidence" value="ECO:0007669"/>
    <property type="project" value="TreeGrafter"/>
</dbReference>
<dbReference type="GO" id="GO:0016747">
    <property type="term" value="F:acyltransferase activity, transferring groups other than amino-acyl groups"/>
    <property type="evidence" value="ECO:0007669"/>
    <property type="project" value="InterPro"/>
</dbReference>
<dbReference type="Gene3D" id="3.40.630.30">
    <property type="match status" value="1"/>
</dbReference>
<evidence type="ECO:0000256" key="1">
    <source>
        <dbReference type="ARBA" id="ARBA00022679"/>
    </source>
</evidence>
<dbReference type="PANTHER" id="PTHR42919">
    <property type="entry name" value="N-ALPHA-ACETYLTRANSFERASE"/>
    <property type="match status" value="1"/>
</dbReference>
<reference evidence="4" key="1">
    <citation type="submission" date="2021-01" db="EMBL/GenBank/DDBJ databases">
        <title>Metabolic potential, ecology and presence of endohyphal bacteria is reflected in genomic diversity of Mucoromycotina.</title>
        <authorList>
            <person name="Muszewska A."/>
            <person name="Okrasinska A."/>
            <person name="Steczkiewicz K."/>
            <person name="Drgas O."/>
            <person name="Orlowska M."/>
            <person name="Perlinska-Lenart U."/>
            <person name="Aleksandrzak-Piekarczyk T."/>
            <person name="Szatraj K."/>
            <person name="Zielenkiewicz U."/>
            <person name="Pilsyk S."/>
            <person name="Malc E."/>
            <person name="Mieczkowski P."/>
            <person name="Kruszewska J.S."/>
            <person name="Biernat P."/>
            <person name="Pawlowska J."/>
        </authorList>
    </citation>
    <scope>NUCLEOTIDE SEQUENCE</scope>
    <source>
        <strain evidence="4">WA0000018081</strain>
    </source>
</reference>
<gene>
    <name evidence="4" type="ORF">INT48_007185</name>
</gene>
<dbReference type="CDD" id="cd04301">
    <property type="entry name" value="NAT_SF"/>
    <property type="match status" value="1"/>
</dbReference>
<dbReference type="Pfam" id="PF00583">
    <property type="entry name" value="Acetyltransf_1"/>
    <property type="match status" value="1"/>
</dbReference>
<evidence type="ECO:0000313" key="5">
    <source>
        <dbReference type="Proteomes" id="UP000613177"/>
    </source>
</evidence>
<evidence type="ECO:0000313" key="4">
    <source>
        <dbReference type="EMBL" id="KAG2234437.1"/>
    </source>
</evidence>
<dbReference type="PROSITE" id="PS51186">
    <property type="entry name" value="GNAT"/>
    <property type="match status" value="1"/>
</dbReference>
<dbReference type="InterPro" id="IPR000182">
    <property type="entry name" value="GNAT_dom"/>
</dbReference>
<keyword evidence="5" id="KW-1185">Reference proteome</keyword>
<organism evidence="4 5">
    <name type="scientific">Thamnidium elegans</name>
    <dbReference type="NCBI Taxonomy" id="101142"/>
    <lineage>
        <taxon>Eukaryota</taxon>
        <taxon>Fungi</taxon>
        <taxon>Fungi incertae sedis</taxon>
        <taxon>Mucoromycota</taxon>
        <taxon>Mucoromycotina</taxon>
        <taxon>Mucoromycetes</taxon>
        <taxon>Mucorales</taxon>
        <taxon>Mucorineae</taxon>
        <taxon>Mucoraceae</taxon>
        <taxon>Thamnidium</taxon>
    </lineage>
</organism>
<dbReference type="FunFam" id="3.40.630.30:FF:000006">
    <property type="entry name" value="Putative n-alpha-acetyltransferase 50"/>
    <property type="match status" value="1"/>
</dbReference>
<sequence length="158" mass="18220">MASRSDLGDVTPNNLGQVKVLHKVLFPVNYGENFYTELLEAGEFAKLAYYNDVCVGTVCCRKEVDDTNPELFKVYMMTIGVLEPYRHLGLGSQLFEHILEQAKLAKNVSKVYLHAQTTNNRAIEFYKKYDFEIVSTEKDYYKNIEPRDAYLLSKTIEQ</sequence>
<evidence type="ECO:0000259" key="3">
    <source>
        <dbReference type="PROSITE" id="PS51186"/>
    </source>
</evidence>
<dbReference type="SUPFAM" id="SSF55729">
    <property type="entry name" value="Acyl-CoA N-acyltransferases (Nat)"/>
    <property type="match status" value="1"/>
</dbReference>
<dbReference type="InterPro" id="IPR051556">
    <property type="entry name" value="N-term/lysine_N-AcTrnsfr"/>
</dbReference>
<evidence type="ECO:0000256" key="2">
    <source>
        <dbReference type="ARBA" id="ARBA00023315"/>
    </source>
</evidence>
<dbReference type="GO" id="GO:0007064">
    <property type="term" value="P:mitotic sister chromatid cohesion"/>
    <property type="evidence" value="ECO:0007669"/>
    <property type="project" value="TreeGrafter"/>
</dbReference>
<accession>A0A8H7SSG4</accession>
<feature type="domain" description="N-acetyltransferase" evidence="3">
    <location>
        <begin position="5"/>
        <end position="157"/>
    </location>
</feature>
<dbReference type="EMBL" id="JAEPRE010000053">
    <property type="protein sequence ID" value="KAG2234437.1"/>
    <property type="molecule type" value="Genomic_DNA"/>
</dbReference>
<protein>
    <recommendedName>
        <fullName evidence="3">N-acetyltransferase domain-containing protein</fullName>
    </recommendedName>
</protein>
<name>A0A8H7SSG4_9FUNG</name>
<keyword evidence="1" id="KW-0808">Transferase</keyword>
<dbReference type="AlphaFoldDB" id="A0A8H7SSG4"/>